<evidence type="ECO:0000256" key="5">
    <source>
        <dbReference type="SAM" id="MobiDB-lite"/>
    </source>
</evidence>
<dbReference type="Pfam" id="PF01590">
    <property type="entry name" value="GAF"/>
    <property type="match status" value="2"/>
</dbReference>
<dbReference type="Gene3D" id="3.30.450.40">
    <property type="match status" value="2"/>
</dbReference>
<feature type="domain" description="PDEase" evidence="6">
    <location>
        <begin position="399"/>
        <end position="734"/>
    </location>
</feature>
<reference evidence="7 8" key="1">
    <citation type="submission" date="2024-02" db="EMBL/GenBank/DDBJ databases">
        <authorList>
            <person name="Daric V."/>
            <person name="Darras S."/>
        </authorList>
    </citation>
    <scope>NUCLEOTIDE SEQUENCE [LARGE SCALE GENOMIC DNA]</scope>
</reference>
<dbReference type="SMART" id="SM00065">
    <property type="entry name" value="GAF"/>
    <property type="match status" value="2"/>
</dbReference>
<dbReference type="SUPFAM" id="SSF55781">
    <property type="entry name" value="GAF domain-like"/>
    <property type="match status" value="2"/>
</dbReference>
<sequence>MENNNKSEDARLIDLARELATTEDPDKFCFSALRHVAELLNAERCSLFWMRDNAKGDGKELASRLWNITSKSTFKDVVCDAKNELVVPITVGIAGLVASTKTPINVANAYEHQNFNKTIDNKTGFETRDILCHPLILEKEDRVVGVAEVVNKKSEEPFTEKDEEVLDHFVVLCVLAIQNSRHSSQIKRLQQAATLQETLSGRIAKLWPSRSYDDVNKEVIHQISELITCERYTLAIALVDNCNIEGCLQFARSYDMLIQKSKGGLFDDDEEEASNKVDVIKLKKNDWIFSHKVIQKVIETKKMLNMGKITPFSEFKLEDAKKEFSLKSVLCVPYYDEADRLLGVLHLANKKKGFDENDEAIIESVRPYIMNGLLFANGFNSIVINKAKTDVADDIVRFHTRAFAEEVDRVINEPVPEGEKYNLYQFSFSDLPMTNDETVLGAMRMFEDLDAFNLFKIPKEKMLRWVISVRRCYRPVYYHNWRHGFNVAHTMFLMLDRLKTATMTPGISEIFTPMERFTLVVAGFCHDIDHRGTNNAFLIRAGAPLAVLYNTSTLENHHYDTCLRISSMEGNNIFEHFTEDEFKASCELMKHAILATDLALYFQRRNTFKAILEKQAAERDFSGDNRMLLMSMMMTACDLSSITKPWEVQQKMAKLVTSEFYDQGDQERKLFGTEPMPMMDRSKSDDLPNMQIGFIDGVCSMAYEMMADFCPEFSPLRDGMKDNRQRWRERAIEQGKPDPDAPKERKEDKKEYGDLWVKYWNMDPENYIWGIDPNEKPPDVVIERVVFSPKKKAKSSSAANSQIDNDNSEIKTKKRRKNKVASENASQSPKPQEAEGKSKTCRIM</sequence>
<dbReference type="InterPro" id="IPR023174">
    <property type="entry name" value="PDEase_CS"/>
</dbReference>
<feature type="region of interest" description="Disordered" evidence="5">
    <location>
        <begin position="789"/>
        <end position="844"/>
    </location>
</feature>
<dbReference type="SUPFAM" id="SSF109604">
    <property type="entry name" value="HD-domain/PDEase-like"/>
    <property type="match status" value="1"/>
</dbReference>
<dbReference type="InterPro" id="IPR023088">
    <property type="entry name" value="PDEase"/>
</dbReference>
<dbReference type="PRINTS" id="PR00387">
    <property type="entry name" value="PDIESTERASE1"/>
</dbReference>
<name>A0ABP0G6E8_CLALP</name>
<feature type="region of interest" description="Disordered" evidence="5">
    <location>
        <begin position="730"/>
        <end position="749"/>
    </location>
</feature>
<gene>
    <name evidence="7" type="ORF">CVLEPA_LOCUS19237</name>
</gene>
<evidence type="ECO:0000256" key="2">
    <source>
        <dbReference type="ARBA" id="ARBA00022723"/>
    </source>
</evidence>
<evidence type="ECO:0000313" key="8">
    <source>
        <dbReference type="Proteomes" id="UP001642483"/>
    </source>
</evidence>
<dbReference type="InterPro" id="IPR029016">
    <property type="entry name" value="GAF-like_dom_sf"/>
</dbReference>
<dbReference type="PANTHER" id="PTHR11347">
    <property type="entry name" value="CYCLIC NUCLEOTIDE PHOSPHODIESTERASE"/>
    <property type="match status" value="1"/>
</dbReference>
<proteinExistence type="inferred from homology"/>
<keyword evidence="3 4" id="KW-0378">Hydrolase</keyword>
<dbReference type="PROSITE" id="PS51845">
    <property type="entry name" value="PDEASE_I_2"/>
    <property type="match status" value="1"/>
</dbReference>
<comment type="cofactor">
    <cofactor evidence="4">
        <name>a divalent metal cation</name>
        <dbReference type="ChEBI" id="CHEBI:60240"/>
    </cofactor>
    <text evidence="4">Binds 2 divalent metal cations per subunit. Site 1 may preferentially bind zinc ions, while site 2 has a preference for magnesium and/or manganese ions.</text>
</comment>
<dbReference type="Proteomes" id="UP001642483">
    <property type="component" value="Unassembled WGS sequence"/>
</dbReference>
<dbReference type="EMBL" id="CAWYQH010000103">
    <property type="protein sequence ID" value="CAK8687160.1"/>
    <property type="molecule type" value="Genomic_DNA"/>
</dbReference>
<evidence type="ECO:0000256" key="3">
    <source>
        <dbReference type="ARBA" id="ARBA00022801"/>
    </source>
</evidence>
<dbReference type="EC" id="3.1.4.-" evidence="4"/>
<dbReference type="InterPro" id="IPR036971">
    <property type="entry name" value="PDEase_catalytic_dom_sf"/>
</dbReference>
<evidence type="ECO:0000259" key="6">
    <source>
        <dbReference type="PROSITE" id="PS51845"/>
    </source>
</evidence>
<comment type="similarity">
    <text evidence="4">Belongs to the cyclic nucleotide phosphodiesterase family.</text>
</comment>
<dbReference type="CDD" id="cd00077">
    <property type="entry name" value="HDc"/>
    <property type="match status" value="1"/>
</dbReference>
<dbReference type="PROSITE" id="PS00126">
    <property type="entry name" value="PDEASE_I_1"/>
    <property type="match status" value="1"/>
</dbReference>
<dbReference type="InterPro" id="IPR003607">
    <property type="entry name" value="HD/PDEase_dom"/>
</dbReference>
<dbReference type="Pfam" id="PF00233">
    <property type="entry name" value="PDEase_I"/>
    <property type="match status" value="1"/>
</dbReference>
<accession>A0ABP0G6E8</accession>
<evidence type="ECO:0000256" key="4">
    <source>
        <dbReference type="RuleBase" id="RU363067"/>
    </source>
</evidence>
<dbReference type="InterPro" id="IPR002073">
    <property type="entry name" value="PDEase_catalytic_dom"/>
</dbReference>
<dbReference type="InterPro" id="IPR003018">
    <property type="entry name" value="GAF"/>
</dbReference>
<evidence type="ECO:0000313" key="7">
    <source>
        <dbReference type="EMBL" id="CAK8687160.1"/>
    </source>
</evidence>
<protein>
    <recommendedName>
        <fullName evidence="4">Phosphodiesterase</fullName>
        <ecNumber evidence="4">3.1.4.-</ecNumber>
    </recommendedName>
</protein>
<comment type="caution">
    <text evidence="7">The sequence shown here is derived from an EMBL/GenBank/DDBJ whole genome shotgun (WGS) entry which is preliminary data.</text>
</comment>
<organism evidence="7 8">
    <name type="scientific">Clavelina lepadiformis</name>
    <name type="common">Light-bulb sea squirt</name>
    <name type="synonym">Ascidia lepadiformis</name>
    <dbReference type="NCBI Taxonomy" id="159417"/>
    <lineage>
        <taxon>Eukaryota</taxon>
        <taxon>Metazoa</taxon>
        <taxon>Chordata</taxon>
        <taxon>Tunicata</taxon>
        <taxon>Ascidiacea</taxon>
        <taxon>Aplousobranchia</taxon>
        <taxon>Clavelinidae</taxon>
        <taxon>Clavelina</taxon>
    </lineage>
</organism>
<dbReference type="SMART" id="SM00471">
    <property type="entry name" value="HDc"/>
    <property type="match status" value="1"/>
</dbReference>
<evidence type="ECO:0000256" key="1">
    <source>
        <dbReference type="ARBA" id="ARBA00022535"/>
    </source>
</evidence>
<dbReference type="Gene3D" id="1.10.1300.10">
    <property type="entry name" value="3'5'-cyclic nucleotide phosphodiesterase, catalytic domain"/>
    <property type="match status" value="1"/>
</dbReference>
<keyword evidence="2 4" id="KW-0479">Metal-binding</keyword>
<feature type="compositionally biased region" description="Polar residues" evidence="5">
    <location>
        <begin position="821"/>
        <end position="830"/>
    </location>
</feature>
<keyword evidence="1" id="KW-0140">cGMP</keyword>
<keyword evidence="8" id="KW-1185">Reference proteome</keyword>